<dbReference type="Pfam" id="PF21352">
    <property type="entry name" value="Zn_ribbon_Thio2"/>
    <property type="match status" value="1"/>
</dbReference>
<dbReference type="Gene3D" id="2.30.30.380">
    <property type="entry name" value="Zn-finger domain of Sec23/24"/>
    <property type="match status" value="1"/>
</dbReference>
<dbReference type="Gene3D" id="3.40.30.10">
    <property type="entry name" value="Glutaredoxin"/>
    <property type="match status" value="1"/>
</dbReference>
<dbReference type="OrthoDB" id="9790390at2"/>
<keyword evidence="4" id="KW-0249">Electron transport</keyword>
<dbReference type="InterPro" id="IPR005746">
    <property type="entry name" value="Thioredoxin"/>
</dbReference>
<accession>A0A7X3MSE4</accession>
<dbReference type="PROSITE" id="PS00194">
    <property type="entry name" value="THIOREDOXIN_1"/>
    <property type="match status" value="1"/>
</dbReference>
<evidence type="ECO:0000256" key="6">
    <source>
        <dbReference type="ARBA" id="ARBA00023284"/>
    </source>
</evidence>
<dbReference type="NCBIfam" id="TIGR01068">
    <property type="entry name" value="thioredoxin"/>
    <property type="match status" value="1"/>
</dbReference>
<dbReference type="InterPro" id="IPR049299">
    <property type="entry name" value="Thio2_N"/>
</dbReference>
<protein>
    <recommendedName>
        <fullName evidence="7">Thioredoxin</fullName>
    </recommendedName>
</protein>
<evidence type="ECO:0000259" key="8">
    <source>
        <dbReference type="PROSITE" id="PS51352"/>
    </source>
</evidence>
<evidence type="ECO:0000256" key="5">
    <source>
        <dbReference type="ARBA" id="ARBA00023157"/>
    </source>
</evidence>
<dbReference type="GO" id="GO:0005829">
    <property type="term" value="C:cytosol"/>
    <property type="evidence" value="ECO:0007669"/>
    <property type="project" value="TreeGrafter"/>
</dbReference>
<dbReference type="InterPro" id="IPR013766">
    <property type="entry name" value="Thioredoxin_domain"/>
</dbReference>
<dbReference type="FunFam" id="3.40.30.10:FF:000001">
    <property type="entry name" value="Thioredoxin"/>
    <property type="match status" value="1"/>
</dbReference>
<keyword evidence="6" id="KW-0676">Redox-active center</keyword>
<dbReference type="GO" id="GO:0045454">
    <property type="term" value="P:cell redox homeostasis"/>
    <property type="evidence" value="ECO:0007669"/>
    <property type="project" value="TreeGrafter"/>
</dbReference>
<dbReference type="InterPro" id="IPR036249">
    <property type="entry name" value="Thioredoxin-like_sf"/>
</dbReference>
<evidence type="ECO:0000256" key="7">
    <source>
        <dbReference type="NCBIfam" id="TIGR01068"/>
    </source>
</evidence>
<feature type="domain" description="Thioredoxin" evidence="8">
    <location>
        <begin position="28"/>
        <end position="145"/>
    </location>
</feature>
<reference evidence="9 10" key="2">
    <citation type="submission" date="2020-01" db="EMBL/GenBank/DDBJ databases">
        <title>Microvirga sp. nov., an arsenate reduction bacterium isolated from Tibet hotspring sediments.</title>
        <authorList>
            <person name="Xian W.-D."/>
            <person name="Li W.-J."/>
        </authorList>
    </citation>
    <scope>NUCLEOTIDE SEQUENCE [LARGE SCALE GENOMIC DNA]</scope>
    <source>
        <strain evidence="9 10">KCTC 23863</strain>
    </source>
</reference>
<dbReference type="EMBL" id="WURB01000008">
    <property type="protein sequence ID" value="MXQ12286.1"/>
    <property type="molecule type" value="Genomic_DNA"/>
</dbReference>
<dbReference type="PANTHER" id="PTHR45663:SF11">
    <property type="entry name" value="GEO12009P1"/>
    <property type="match status" value="1"/>
</dbReference>
<keyword evidence="2" id="KW-0813">Transport</keyword>
<dbReference type="PROSITE" id="PS51352">
    <property type="entry name" value="THIOREDOXIN_2"/>
    <property type="match status" value="1"/>
</dbReference>
<proteinExistence type="inferred from homology"/>
<sequence>MSKSFHVVCPRCDAVNRVPQDRPASQAVCGSCKARLFEGHSIELNGQRFQRHAERSDIPVIADFWAPWCGPCRAMAPIFERAAKELEPKARFVKVNVDNEPELAGRLGVQGIPTLFVIKSGSVVARQAGLANLSTLQNWVRRFSTV</sequence>
<evidence type="ECO:0000256" key="1">
    <source>
        <dbReference type="ARBA" id="ARBA00008987"/>
    </source>
</evidence>
<dbReference type="CDD" id="cd02947">
    <property type="entry name" value="TRX_family"/>
    <property type="match status" value="1"/>
</dbReference>
<comment type="similarity">
    <text evidence="1">Belongs to the thioredoxin family.</text>
</comment>
<gene>
    <name evidence="9" type="primary">trxC</name>
    <name evidence="9" type="ORF">GR328_12600</name>
</gene>
<keyword evidence="3" id="KW-0479">Metal-binding</keyword>
<dbReference type="RefSeq" id="WP_160884884.1">
    <property type="nucleotide sequence ID" value="NZ_WURB01000008.1"/>
</dbReference>
<evidence type="ECO:0000256" key="3">
    <source>
        <dbReference type="ARBA" id="ARBA00022723"/>
    </source>
</evidence>
<dbReference type="NCBIfam" id="NF008229">
    <property type="entry name" value="PRK10996.1"/>
    <property type="match status" value="1"/>
</dbReference>
<reference evidence="9 10" key="1">
    <citation type="submission" date="2019-12" db="EMBL/GenBank/DDBJ databases">
        <authorList>
            <person name="Yuan C.-G."/>
        </authorList>
    </citation>
    <scope>NUCLEOTIDE SEQUENCE [LARGE SCALE GENOMIC DNA]</scope>
    <source>
        <strain evidence="9 10">KCTC 23863</strain>
    </source>
</reference>
<dbReference type="PANTHER" id="PTHR45663">
    <property type="entry name" value="GEO12009P1"/>
    <property type="match status" value="1"/>
</dbReference>
<organism evidence="9 10">
    <name type="scientific">Microvirga makkahensis</name>
    <dbReference type="NCBI Taxonomy" id="1128670"/>
    <lineage>
        <taxon>Bacteria</taxon>
        <taxon>Pseudomonadati</taxon>
        <taxon>Pseudomonadota</taxon>
        <taxon>Alphaproteobacteria</taxon>
        <taxon>Hyphomicrobiales</taxon>
        <taxon>Methylobacteriaceae</taxon>
        <taxon>Microvirga</taxon>
    </lineage>
</organism>
<dbReference type="AlphaFoldDB" id="A0A7X3MSE4"/>
<keyword evidence="5" id="KW-1015">Disulfide bond</keyword>
<dbReference type="GO" id="GO:0015035">
    <property type="term" value="F:protein-disulfide reductase activity"/>
    <property type="evidence" value="ECO:0007669"/>
    <property type="project" value="UniProtKB-UniRule"/>
</dbReference>
<comment type="caution">
    <text evidence="9">The sequence shown here is derived from an EMBL/GenBank/DDBJ whole genome shotgun (WGS) entry which is preliminary data.</text>
</comment>
<dbReference type="Proteomes" id="UP000436483">
    <property type="component" value="Unassembled WGS sequence"/>
</dbReference>
<dbReference type="Pfam" id="PF00085">
    <property type="entry name" value="Thioredoxin"/>
    <property type="match status" value="1"/>
</dbReference>
<evidence type="ECO:0000256" key="2">
    <source>
        <dbReference type="ARBA" id="ARBA00022448"/>
    </source>
</evidence>
<evidence type="ECO:0000313" key="9">
    <source>
        <dbReference type="EMBL" id="MXQ12286.1"/>
    </source>
</evidence>
<keyword evidence="10" id="KW-1185">Reference proteome</keyword>
<evidence type="ECO:0000256" key="4">
    <source>
        <dbReference type="ARBA" id="ARBA00022982"/>
    </source>
</evidence>
<dbReference type="InterPro" id="IPR017937">
    <property type="entry name" value="Thioredoxin_CS"/>
</dbReference>
<name>A0A7X3MSE4_9HYPH</name>
<evidence type="ECO:0000313" key="10">
    <source>
        <dbReference type="Proteomes" id="UP000436483"/>
    </source>
</evidence>
<dbReference type="GO" id="GO:0046872">
    <property type="term" value="F:metal ion binding"/>
    <property type="evidence" value="ECO:0007669"/>
    <property type="project" value="UniProtKB-KW"/>
</dbReference>
<dbReference type="SUPFAM" id="SSF52833">
    <property type="entry name" value="Thioredoxin-like"/>
    <property type="match status" value="1"/>
</dbReference>
<dbReference type="PRINTS" id="PR00421">
    <property type="entry name" value="THIOREDOXIN"/>
</dbReference>